<sequence length="367" mass="42674">MFVLDIYLNNFDINKNKFMDYKCFCNSLYSLRVITSILKLYMGPRMIKVTLLTFSGLEDYYWYYYDLDYEMNSRWLLGLFRDNIKGINFGETCGKLGFSGFLVEIDGTEQTIAHSYGLTNSFYVCDGRAFDLYQSRYLGFALMESSKQNSNLKAAIFQDIINLQQDTSDCSEGGDPDEDLHNEKRYTLHDANSDELYTVNIVSPKTGKLIAVQAGLFNTNFWTTPEKQKLHNCYSYACNYAGGSYSQPGGNTEKLRQERTMKVVIDGAISDGLVMLDDYRNERDYPNHVVALFTTDDYADDWDYHWYRLVLNNKHERSHMWAHKPGRMSVRKTDNKNEIIKDPRNAERGKYTQFGGYFRVNNQVKIK</sequence>
<gene>
    <name evidence="1" type="ORF">Xbud_02618</name>
</gene>
<evidence type="ECO:0000313" key="1">
    <source>
        <dbReference type="EMBL" id="PHM26590.1"/>
    </source>
</evidence>
<name>A0A2D0IXE5_XENBU</name>
<dbReference type="EMBL" id="NIBS01000014">
    <property type="protein sequence ID" value="PHM26590.1"/>
    <property type="molecule type" value="Genomic_DNA"/>
</dbReference>
<comment type="caution">
    <text evidence="1">The sequence shown here is derived from an EMBL/GenBank/DDBJ whole genome shotgun (WGS) entry which is preliminary data.</text>
</comment>
<dbReference type="Proteomes" id="UP000225833">
    <property type="component" value="Unassembled WGS sequence"/>
</dbReference>
<protein>
    <submittedName>
        <fullName evidence="1">Uncharacterized protein</fullName>
    </submittedName>
</protein>
<proteinExistence type="predicted"/>
<organism evidence="1 2">
    <name type="scientific">Xenorhabdus budapestensis</name>
    <dbReference type="NCBI Taxonomy" id="290110"/>
    <lineage>
        <taxon>Bacteria</taxon>
        <taxon>Pseudomonadati</taxon>
        <taxon>Pseudomonadota</taxon>
        <taxon>Gammaproteobacteria</taxon>
        <taxon>Enterobacterales</taxon>
        <taxon>Morganellaceae</taxon>
        <taxon>Xenorhabdus</taxon>
    </lineage>
</organism>
<evidence type="ECO:0000313" key="2">
    <source>
        <dbReference type="Proteomes" id="UP000225833"/>
    </source>
</evidence>
<accession>A0A2D0IXE5</accession>
<reference evidence="1 2" key="1">
    <citation type="journal article" date="2017" name="Nat. Microbiol.">
        <title>Natural product diversity associated with the nematode symbionts Photorhabdus and Xenorhabdus.</title>
        <authorList>
            <person name="Tobias N.J."/>
            <person name="Wolff H."/>
            <person name="Djahanschiri B."/>
            <person name="Grundmann F."/>
            <person name="Kronenwerth M."/>
            <person name="Shi Y.M."/>
            <person name="Simonyi S."/>
            <person name="Grun P."/>
            <person name="Shapiro-Ilan D."/>
            <person name="Pidot S.J."/>
            <person name="Stinear T.P."/>
            <person name="Ebersberger I."/>
            <person name="Bode H.B."/>
        </authorList>
    </citation>
    <scope>NUCLEOTIDE SEQUENCE [LARGE SCALE GENOMIC DNA]</scope>
    <source>
        <strain evidence="1 2">DSM 16342</strain>
    </source>
</reference>
<dbReference type="AlphaFoldDB" id="A0A2D0IXE5"/>